<feature type="region of interest" description="Disordered" evidence="1">
    <location>
        <begin position="110"/>
        <end position="132"/>
    </location>
</feature>
<feature type="compositionally biased region" description="Polar residues" evidence="1">
    <location>
        <begin position="110"/>
        <end position="119"/>
    </location>
</feature>
<gene>
    <name evidence="2" type="ORF">UFOVP700_4</name>
</gene>
<dbReference type="EMBL" id="LR796671">
    <property type="protein sequence ID" value="CAB4158360.1"/>
    <property type="molecule type" value="Genomic_DNA"/>
</dbReference>
<evidence type="ECO:0000313" key="2">
    <source>
        <dbReference type="EMBL" id="CAB4158360.1"/>
    </source>
</evidence>
<protein>
    <submittedName>
        <fullName evidence="2">Uncharacterized protein</fullName>
    </submittedName>
</protein>
<reference evidence="2" key="1">
    <citation type="submission" date="2020-04" db="EMBL/GenBank/DDBJ databases">
        <authorList>
            <person name="Chiriac C."/>
            <person name="Salcher M."/>
            <person name="Ghai R."/>
            <person name="Kavagutti S V."/>
        </authorList>
    </citation>
    <scope>NUCLEOTIDE SEQUENCE</scope>
</reference>
<name>A0A6J5NF52_9CAUD</name>
<accession>A0A6J5NF52</accession>
<proteinExistence type="predicted"/>
<evidence type="ECO:0000256" key="1">
    <source>
        <dbReference type="SAM" id="MobiDB-lite"/>
    </source>
</evidence>
<organism evidence="2">
    <name type="scientific">uncultured Caudovirales phage</name>
    <dbReference type="NCBI Taxonomy" id="2100421"/>
    <lineage>
        <taxon>Viruses</taxon>
        <taxon>Duplodnaviria</taxon>
        <taxon>Heunggongvirae</taxon>
        <taxon>Uroviricota</taxon>
        <taxon>Caudoviricetes</taxon>
        <taxon>Peduoviridae</taxon>
        <taxon>Maltschvirus</taxon>
        <taxon>Maltschvirus maltsch</taxon>
    </lineage>
</organism>
<sequence>MSEESHETKRPGPQTGHTVFITKPAIVVGRDKIPVPADEVEHMASLGCPDREIADYFGIKPDTLRRHFAAYLTKGRQQLKTSLRQAQIRLALEGNAVLLIWLGKNILQQNDSGTANDDQQPLPWSDDADSDSVADEELALAIESTSTTDS</sequence>